<sequence>ILNTKYKIVGNLPFYLTAPVIRQFLEGVEIRPQHMVLVVQKEVGQRICARPPKMSILSVSVQIYAQPEIISYLSKKSFWPQPKVDSTIIKLKVKKEKLKIDRELFFRIVKTGFSQPRKQLINNLSKGLKMERGRVENWLLKNNIQPTQRAETLNINDWLKLTKSVK</sequence>
<keyword evidence="1" id="KW-0489">Methyltransferase</keyword>
<dbReference type="PROSITE" id="PS51689">
    <property type="entry name" value="SAM_RNA_A_N6_MT"/>
    <property type="match status" value="1"/>
</dbReference>
<dbReference type="AlphaFoldDB" id="X1L7S3"/>
<evidence type="ECO:0000256" key="1">
    <source>
        <dbReference type="ARBA" id="ARBA00022603"/>
    </source>
</evidence>
<dbReference type="Gene3D" id="1.10.8.100">
    <property type="entry name" value="Ribosomal RNA adenine dimethylase-like, domain 2"/>
    <property type="match status" value="1"/>
</dbReference>
<dbReference type="InterPro" id="IPR001737">
    <property type="entry name" value="KsgA/Erm"/>
</dbReference>
<dbReference type="GO" id="GO:0005829">
    <property type="term" value="C:cytosol"/>
    <property type="evidence" value="ECO:0007669"/>
    <property type="project" value="TreeGrafter"/>
</dbReference>
<reference evidence="6" key="1">
    <citation type="journal article" date="2014" name="Front. Microbiol.">
        <title>High frequency of phylogenetically diverse reductive dehalogenase-homologous genes in deep subseafloor sedimentary metagenomes.</title>
        <authorList>
            <person name="Kawai M."/>
            <person name="Futagami T."/>
            <person name="Toyoda A."/>
            <person name="Takaki Y."/>
            <person name="Nishi S."/>
            <person name="Hori S."/>
            <person name="Arai W."/>
            <person name="Tsubouchi T."/>
            <person name="Morono Y."/>
            <person name="Uchiyama I."/>
            <person name="Ito T."/>
            <person name="Fujiyama A."/>
            <person name="Inagaki F."/>
            <person name="Takami H."/>
        </authorList>
    </citation>
    <scope>NUCLEOTIDE SEQUENCE</scope>
    <source>
        <strain evidence="6">Expedition CK06-06</strain>
    </source>
</reference>
<feature type="domain" description="Ribosomal RNA adenine methylase transferase N-terminal" evidence="5">
    <location>
        <begin position="1"/>
        <end position="95"/>
    </location>
</feature>
<dbReference type="SUPFAM" id="SSF53335">
    <property type="entry name" value="S-adenosyl-L-methionine-dependent methyltransferases"/>
    <property type="match status" value="1"/>
</dbReference>
<dbReference type="GO" id="GO:0003723">
    <property type="term" value="F:RNA binding"/>
    <property type="evidence" value="ECO:0007669"/>
    <property type="project" value="UniProtKB-KW"/>
</dbReference>
<evidence type="ECO:0000256" key="2">
    <source>
        <dbReference type="ARBA" id="ARBA00022679"/>
    </source>
</evidence>
<accession>X1L7S3</accession>
<keyword evidence="3" id="KW-0949">S-adenosyl-L-methionine</keyword>
<dbReference type="Pfam" id="PF00398">
    <property type="entry name" value="RrnaAD"/>
    <property type="match status" value="1"/>
</dbReference>
<protein>
    <recommendedName>
        <fullName evidence="5">Ribosomal RNA adenine methylase transferase N-terminal domain-containing protein</fullName>
    </recommendedName>
</protein>
<gene>
    <name evidence="6" type="ORF">S06H3_11349</name>
</gene>
<keyword evidence="4" id="KW-0694">RNA-binding</keyword>
<evidence type="ECO:0000256" key="3">
    <source>
        <dbReference type="ARBA" id="ARBA00022691"/>
    </source>
</evidence>
<dbReference type="PANTHER" id="PTHR11727">
    <property type="entry name" value="DIMETHYLADENOSINE TRANSFERASE"/>
    <property type="match status" value="1"/>
</dbReference>
<proteinExistence type="predicted"/>
<comment type="caution">
    <text evidence="6">The sequence shown here is derived from an EMBL/GenBank/DDBJ whole genome shotgun (WGS) entry which is preliminary data.</text>
</comment>
<dbReference type="InterPro" id="IPR023165">
    <property type="entry name" value="rRNA_Ade_diMease-like_C"/>
</dbReference>
<name>X1L7S3_9ZZZZ</name>
<feature type="non-terminal residue" evidence="6">
    <location>
        <position position="1"/>
    </location>
</feature>
<dbReference type="PANTHER" id="PTHR11727:SF7">
    <property type="entry name" value="DIMETHYLADENOSINE TRANSFERASE-RELATED"/>
    <property type="match status" value="1"/>
</dbReference>
<dbReference type="InterPro" id="IPR029063">
    <property type="entry name" value="SAM-dependent_MTases_sf"/>
</dbReference>
<evidence type="ECO:0000256" key="4">
    <source>
        <dbReference type="ARBA" id="ARBA00022884"/>
    </source>
</evidence>
<dbReference type="Gene3D" id="3.40.50.150">
    <property type="entry name" value="Vaccinia Virus protein VP39"/>
    <property type="match status" value="1"/>
</dbReference>
<evidence type="ECO:0000259" key="5">
    <source>
        <dbReference type="SMART" id="SM00650"/>
    </source>
</evidence>
<keyword evidence="2" id="KW-0808">Transferase</keyword>
<dbReference type="GO" id="GO:0000179">
    <property type="term" value="F:rRNA (adenine-N6,N6-)-dimethyltransferase activity"/>
    <property type="evidence" value="ECO:0007669"/>
    <property type="project" value="InterPro"/>
</dbReference>
<dbReference type="InterPro" id="IPR020598">
    <property type="entry name" value="rRNA_Ade_methylase_Trfase_N"/>
</dbReference>
<dbReference type="SMART" id="SM00650">
    <property type="entry name" value="rADc"/>
    <property type="match status" value="1"/>
</dbReference>
<organism evidence="6">
    <name type="scientific">marine sediment metagenome</name>
    <dbReference type="NCBI Taxonomy" id="412755"/>
    <lineage>
        <taxon>unclassified sequences</taxon>
        <taxon>metagenomes</taxon>
        <taxon>ecological metagenomes</taxon>
    </lineage>
</organism>
<evidence type="ECO:0000313" key="6">
    <source>
        <dbReference type="EMBL" id="GAI15382.1"/>
    </source>
</evidence>
<dbReference type="EMBL" id="BARV01005474">
    <property type="protein sequence ID" value="GAI15382.1"/>
    <property type="molecule type" value="Genomic_DNA"/>
</dbReference>